<organism evidence="2 3">
    <name type="scientific">Rapidithrix thailandica</name>
    <dbReference type="NCBI Taxonomy" id="413964"/>
    <lineage>
        <taxon>Bacteria</taxon>
        <taxon>Pseudomonadati</taxon>
        <taxon>Bacteroidota</taxon>
        <taxon>Cytophagia</taxon>
        <taxon>Cytophagales</taxon>
        <taxon>Flammeovirgaceae</taxon>
        <taxon>Rapidithrix</taxon>
    </lineage>
</organism>
<dbReference type="Proteomes" id="UP001403385">
    <property type="component" value="Unassembled WGS sequence"/>
</dbReference>
<dbReference type="AlphaFoldDB" id="A0AAW9S6A6"/>
<keyword evidence="1" id="KW-0472">Membrane</keyword>
<proteinExistence type="predicted"/>
<evidence type="ECO:0000256" key="1">
    <source>
        <dbReference type="SAM" id="Phobius"/>
    </source>
</evidence>
<dbReference type="EMBL" id="JBDKWZ010000001">
    <property type="protein sequence ID" value="MEN7546491.1"/>
    <property type="molecule type" value="Genomic_DNA"/>
</dbReference>
<gene>
    <name evidence="2" type="ORF">AAG747_01140</name>
</gene>
<sequence length="402" mass="46331">MNAGNGNLTNKLKISFLQSKCKPALKKKLCMVAMTWMILPGLFIPGTSLAQNLIPNGGFEEIVKETEGHAFMENVDHWYNTNQNRNSALFGTPDHMFDTGNKEFQKYRTSFKPYKGRSCAGVITYMQRVNNYREYLSVKLTEPLKTGKKYKFTMYVSSGDRRAFGNIGTNGFGVCLTSYPLKQWIYEPLGIEVQAQFMFQEIFYDLNWQKIEFTFEAESSLEYLTLGNFLNDYQTHIRYYSYDVDPQGYVFIDEVSLVEVNPNQKEPEPEAKISEPVASAEPVLPTANNDLQGRYVNQQGLFRVEGDEIEVRLWDQRRVDGDMISLKFNGEWVVREYTLKKRKKTIHLKFDPDKENELILFAHNLGDEPPNTAALIIMSGNKVRRMSLRADLNYCGSIQFVQ</sequence>
<accession>A0AAW9S6A6</accession>
<name>A0AAW9S6A6_9BACT</name>
<keyword evidence="1" id="KW-1133">Transmembrane helix</keyword>
<dbReference type="Gene3D" id="2.60.120.260">
    <property type="entry name" value="Galactose-binding domain-like"/>
    <property type="match status" value="1"/>
</dbReference>
<evidence type="ECO:0000313" key="2">
    <source>
        <dbReference type="EMBL" id="MEN7546491.1"/>
    </source>
</evidence>
<protein>
    <submittedName>
        <fullName evidence="2">Uncharacterized protein</fullName>
    </submittedName>
</protein>
<keyword evidence="1" id="KW-0812">Transmembrane</keyword>
<keyword evidence="3" id="KW-1185">Reference proteome</keyword>
<feature type="transmembrane region" description="Helical" evidence="1">
    <location>
        <begin position="29"/>
        <end position="46"/>
    </location>
</feature>
<reference evidence="2 3" key="1">
    <citation type="submission" date="2024-04" db="EMBL/GenBank/DDBJ databases">
        <title>Novel genus in family Flammeovirgaceae.</title>
        <authorList>
            <person name="Nguyen T.H."/>
            <person name="Vuong T.Q."/>
            <person name="Le H."/>
            <person name="Kim S.-G."/>
        </authorList>
    </citation>
    <scope>NUCLEOTIDE SEQUENCE [LARGE SCALE GENOMIC DNA]</scope>
    <source>
        <strain evidence="2 3">JCM 23209</strain>
    </source>
</reference>
<evidence type="ECO:0000313" key="3">
    <source>
        <dbReference type="Proteomes" id="UP001403385"/>
    </source>
</evidence>
<comment type="caution">
    <text evidence="2">The sequence shown here is derived from an EMBL/GenBank/DDBJ whole genome shotgun (WGS) entry which is preliminary data.</text>
</comment>
<dbReference type="RefSeq" id="WP_346819278.1">
    <property type="nucleotide sequence ID" value="NZ_JBDKWZ010000001.1"/>
</dbReference>